<evidence type="ECO:0000313" key="3">
    <source>
        <dbReference type="Proteomes" id="UP001501570"/>
    </source>
</evidence>
<sequence length="62" mass="6422">MTVGEPAQVRHVGTDVGEGVHAGFPSVEALNLWANPDGGTLGKKGAGSGLLDRRDRARGRQV</sequence>
<feature type="region of interest" description="Disordered" evidence="1">
    <location>
        <begin position="1"/>
        <end position="20"/>
    </location>
</feature>
<reference evidence="3" key="1">
    <citation type="journal article" date="2019" name="Int. J. Syst. Evol. Microbiol.">
        <title>The Global Catalogue of Microorganisms (GCM) 10K type strain sequencing project: providing services to taxonomists for standard genome sequencing and annotation.</title>
        <authorList>
            <consortium name="The Broad Institute Genomics Platform"/>
            <consortium name="The Broad Institute Genome Sequencing Center for Infectious Disease"/>
            <person name="Wu L."/>
            <person name="Ma J."/>
        </authorList>
    </citation>
    <scope>NUCLEOTIDE SEQUENCE [LARGE SCALE GENOMIC DNA]</scope>
    <source>
        <strain evidence="3">JCM 18304</strain>
    </source>
</reference>
<feature type="compositionally biased region" description="Gly residues" evidence="1">
    <location>
        <begin position="39"/>
        <end position="48"/>
    </location>
</feature>
<proteinExistence type="predicted"/>
<gene>
    <name evidence="2" type="ORF">GCM10023322_60130</name>
</gene>
<feature type="region of interest" description="Disordered" evidence="1">
    <location>
        <begin position="36"/>
        <end position="62"/>
    </location>
</feature>
<keyword evidence="3" id="KW-1185">Reference proteome</keyword>
<dbReference type="EMBL" id="BAABJQ010000022">
    <property type="protein sequence ID" value="GAA5194816.1"/>
    <property type="molecule type" value="Genomic_DNA"/>
</dbReference>
<comment type="caution">
    <text evidence="2">The sequence shown here is derived from an EMBL/GenBank/DDBJ whole genome shotgun (WGS) entry which is preliminary data.</text>
</comment>
<dbReference type="Proteomes" id="UP001501570">
    <property type="component" value="Unassembled WGS sequence"/>
</dbReference>
<organism evidence="2 3">
    <name type="scientific">Rugosimonospora acidiphila</name>
    <dbReference type="NCBI Taxonomy" id="556531"/>
    <lineage>
        <taxon>Bacteria</taxon>
        <taxon>Bacillati</taxon>
        <taxon>Actinomycetota</taxon>
        <taxon>Actinomycetes</taxon>
        <taxon>Micromonosporales</taxon>
        <taxon>Micromonosporaceae</taxon>
        <taxon>Rugosimonospora</taxon>
    </lineage>
</organism>
<evidence type="ECO:0000256" key="1">
    <source>
        <dbReference type="SAM" id="MobiDB-lite"/>
    </source>
</evidence>
<protein>
    <submittedName>
        <fullName evidence="2">Uncharacterized protein</fullName>
    </submittedName>
</protein>
<accession>A0ABP9SFA6</accession>
<evidence type="ECO:0000313" key="2">
    <source>
        <dbReference type="EMBL" id="GAA5194816.1"/>
    </source>
</evidence>
<name>A0ABP9SFA6_9ACTN</name>